<protein>
    <submittedName>
        <fullName evidence="3">Uncharacterized protein</fullName>
    </submittedName>
</protein>
<feature type="compositionally biased region" description="Basic and acidic residues" evidence="2">
    <location>
        <begin position="432"/>
        <end position="449"/>
    </location>
</feature>
<dbReference type="Proteomes" id="UP000663845">
    <property type="component" value="Unassembled WGS sequence"/>
</dbReference>
<dbReference type="Proteomes" id="UP000663844">
    <property type="component" value="Unassembled WGS sequence"/>
</dbReference>
<dbReference type="EMBL" id="CAJNOG010000012">
    <property type="protein sequence ID" value="CAF0749942.1"/>
    <property type="molecule type" value="Genomic_DNA"/>
</dbReference>
<evidence type="ECO:0000256" key="1">
    <source>
        <dbReference type="SAM" id="Coils"/>
    </source>
</evidence>
<evidence type="ECO:0000313" key="5">
    <source>
        <dbReference type="Proteomes" id="UP000663845"/>
    </source>
</evidence>
<keyword evidence="1" id="KW-0175">Coiled coil</keyword>
<gene>
    <name evidence="3" type="ORF">JYZ213_LOCUS2419</name>
    <name evidence="4" type="ORF">OXD698_LOCUS3174</name>
</gene>
<organism evidence="3 5">
    <name type="scientific">Adineta steineri</name>
    <dbReference type="NCBI Taxonomy" id="433720"/>
    <lineage>
        <taxon>Eukaryota</taxon>
        <taxon>Metazoa</taxon>
        <taxon>Spiralia</taxon>
        <taxon>Gnathifera</taxon>
        <taxon>Rotifera</taxon>
        <taxon>Eurotatoria</taxon>
        <taxon>Bdelloidea</taxon>
        <taxon>Adinetida</taxon>
        <taxon>Adinetidae</taxon>
        <taxon>Adineta</taxon>
    </lineage>
</organism>
<dbReference type="EMBL" id="CAJOAZ010000111">
    <property type="protein sequence ID" value="CAF3535700.1"/>
    <property type="molecule type" value="Genomic_DNA"/>
</dbReference>
<evidence type="ECO:0000313" key="4">
    <source>
        <dbReference type="EMBL" id="CAF3535700.1"/>
    </source>
</evidence>
<name>A0A813PFZ2_9BILA</name>
<proteinExistence type="predicted"/>
<dbReference type="AlphaFoldDB" id="A0A813PFZ2"/>
<evidence type="ECO:0000256" key="2">
    <source>
        <dbReference type="SAM" id="MobiDB-lite"/>
    </source>
</evidence>
<comment type="caution">
    <text evidence="3">The sequence shown here is derived from an EMBL/GenBank/DDBJ whole genome shotgun (WGS) entry which is preliminary data.</text>
</comment>
<feature type="coiled-coil region" evidence="1">
    <location>
        <begin position="85"/>
        <end position="250"/>
    </location>
</feature>
<accession>A0A813PFZ2</accession>
<evidence type="ECO:0000313" key="3">
    <source>
        <dbReference type="EMBL" id="CAF0749942.1"/>
    </source>
</evidence>
<sequence>MTSILDDQNDPFTDLENRLTNRRPVQDVANANPGMNVFTKQGQTKTVQLKAENFELFNTNEKLTEENGTLGTGLNKLQNKHDKLMYLARNRLSEVRTKYQKLEQDNQYLREQLERLRKADESSKKSAEDYLSTEERYKTTERELRTMVEKLKRDNDDLKTKYSINELQTIKENYITTKQALENAKRDMFNMQDEIQKAQFDRDAHQREVAHMNEKFNDMATLKRRSDQKLEVLTEQVEKLQTGLKRSEGNCQLLHERLTTVKKERDTIDTETRGKITILSQSVKDLTTQNKTLMEQFRAQSKQCEHLDSENKQLLEYVNGYRKENDILAKQIVTANSKQKQLVLEIEKFKSADASVKNEEALRMQNALMSLTDQLTQLRKLHANTLAENRQIKELLIEKDSSLTSLGYERHQLQDKVVKNEHTLRQMERKLAGHEAKIDKPPSNTEKKPAPLNTAIQYTTTPITNSFANVVIPS</sequence>
<reference evidence="3" key="1">
    <citation type="submission" date="2021-02" db="EMBL/GenBank/DDBJ databases">
        <authorList>
            <person name="Nowell W R."/>
        </authorList>
    </citation>
    <scope>NUCLEOTIDE SEQUENCE</scope>
</reference>
<feature type="region of interest" description="Disordered" evidence="2">
    <location>
        <begin position="432"/>
        <end position="451"/>
    </location>
</feature>